<feature type="compositionally biased region" description="Polar residues" evidence="1">
    <location>
        <begin position="143"/>
        <end position="152"/>
    </location>
</feature>
<keyword evidence="3" id="KW-1185">Reference proteome</keyword>
<evidence type="ECO:0000256" key="1">
    <source>
        <dbReference type="SAM" id="MobiDB-lite"/>
    </source>
</evidence>
<name>L8WV08_THACA</name>
<evidence type="ECO:0000313" key="3">
    <source>
        <dbReference type="Proteomes" id="UP000011668"/>
    </source>
</evidence>
<gene>
    <name evidence="2" type="ORF">AG1IA_05366</name>
</gene>
<dbReference type="Proteomes" id="UP000011668">
    <property type="component" value="Unassembled WGS sequence"/>
</dbReference>
<organism evidence="2 3">
    <name type="scientific">Thanatephorus cucumeris (strain AG1-IA)</name>
    <name type="common">Rice sheath blight fungus</name>
    <name type="synonym">Rhizoctonia solani</name>
    <dbReference type="NCBI Taxonomy" id="983506"/>
    <lineage>
        <taxon>Eukaryota</taxon>
        <taxon>Fungi</taxon>
        <taxon>Dikarya</taxon>
        <taxon>Basidiomycota</taxon>
        <taxon>Agaricomycotina</taxon>
        <taxon>Agaricomycetes</taxon>
        <taxon>Cantharellales</taxon>
        <taxon>Ceratobasidiaceae</taxon>
        <taxon>Rhizoctonia</taxon>
        <taxon>Rhizoctonia solani AG-1</taxon>
    </lineage>
</organism>
<accession>L8WV08</accession>
<feature type="compositionally biased region" description="Low complexity" evidence="1">
    <location>
        <begin position="82"/>
        <end position="95"/>
    </location>
</feature>
<dbReference type="HOGENOM" id="CLU_1031265_0_0_1"/>
<proteinExistence type="predicted"/>
<dbReference type="EMBL" id="AFRT01001374">
    <property type="protein sequence ID" value="ELU40603.1"/>
    <property type="molecule type" value="Genomic_DNA"/>
</dbReference>
<sequence>MIIICNRAFTDLYVAVLPGWASPNHLRRASSVLEFGYLKSPSFPRIFTHMSSTPRAKRGALDSLVSKITKRPRSNATTPEPASSSNNTTQTSNASGETSQMQSSTPVPRDMSTTPPPAIEDSVIRGPSSRSLHGPASVAGSRTPASQKNTANRPRLQRVGAALKDLSQRTGVFPPLQAVITDVISCFETLKIDPGYETEYEALLQELQALNKATHRMHRSIEKQTEVIKKRRDQPIERNMDKAEQYQKEVLAAYRGIESAFRQLQVSTSW</sequence>
<protein>
    <submittedName>
        <fullName evidence="2">Rabaptin domain-containing protein</fullName>
    </submittedName>
</protein>
<evidence type="ECO:0000313" key="2">
    <source>
        <dbReference type="EMBL" id="ELU40603.1"/>
    </source>
</evidence>
<feature type="region of interest" description="Disordered" evidence="1">
    <location>
        <begin position="68"/>
        <end position="155"/>
    </location>
</feature>
<reference evidence="2 3" key="1">
    <citation type="journal article" date="2013" name="Nat. Commun.">
        <title>The evolution and pathogenic mechanisms of the rice sheath blight pathogen.</title>
        <authorList>
            <person name="Zheng A."/>
            <person name="Lin R."/>
            <person name="Xu L."/>
            <person name="Qin P."/>
            <person name="Tang C."/>
            <person name="Ai P."/>
            <person name="Zhang D."/>
            <person name="Liu Y."/>
            <person name="Sun Z."/>
            <person name="Feng H."/>
            <person name="Wang Y."/>
            <person name="Chen Y."/>
            <person name="Liang X."/>
            <person name="Fu R."/>
            <person name="Li Q."/>
            <person name="Zhang J."/>
            <person name="Yu X."/>
            <person name="Xie Z."/>
            <person name="Ding L."/>
            <person name="Guan P."/>
            <person name="Tang J."/>
            <person name="Liang Y."/>
            <person name="Wang S."/>
            <person name="Deng Q."/>
            <person name="Li S."/>
            <person name="Zhu J."/>
            <person name="Wang L."/>
            <person name="Liu H."/>
            <person name="Li P."/>
        </authorList>
    </citation>
    <scope>NUCLEOTIDE SEQUENCE [LARGE SCALE GENOMIC DNA]</scope>
    <source>
        <strain evidence="3">AG-1 IA</strain>
    </source>
</reference>
<feature type="compositionally biased region" description="Polar residues" evidence="1">
    <location>
        <begin position="96"/>
        <end position="106"/>
    </location>
</feature>
<comment type="caution">
    <text evidence="2">The sequence shown here is derived from an EMBL/GenBank/DDBJ whole genome shotgun (WGS) entry which is preliminary data.</text>
</comment>
<dbReference type="AlphaFoldDB" id="L8WV08"/>
<dbReference type="OrthoDB" id="10390350at2759"/>